<reference evidence="1" key="1">
    <citation type="submission" date="2021-01" db="EMBL/GenBank/DDBJ databases">
        <authorList>
            <person name="Corre E."/>
            <person name="Pelletier E."/>
            <person name="Niang G."/>
            <person name="Scheremetjew M."/>
            <person name="Finn R."/>
            <person name="Kale V."/>
            <person name="Holt S."/>
            <person name="Cochrane G."/>
            <person name="Meng A."/>
            <person name="Brown T."/>
            <person name="Cohen L."/>
        </authorList>
    </citation>
    <scope>NUCLEOTIDE SEQUENCE</scope>
    <source>
        <strain evidence="1">Pop2</strain>
    </source>
</reference>
<organism evidence="1">
    <name type="scientific">Ditylum brightwellii</name>
    <dbReference type="NCBI Taxonomy" id="49249"/>
    <lineage>
        <taxon>Eukaryota</taxon>
        <taxon>Sar</taxon>
        <taxon>Stramenopiles</taxon>
        <taxon>Ochrophyta</taxon>
        <taxon>Bacillariophyta</taxon>
        <taxon>Mediophyceae</taxon>
        <taxon>Lithodesmiophycidae</taxon>
        <taxon>Lithodesmiales</taxon>
        <taxon>Lithodesmiaceae</taxon>
        <taxon>Ditylum</taxon>
    </lineage>
</organism>
<gene>
    <name evidence="1" type="ORF">DBRI1063_LOCUS20669</name>
</gene>
<protein>
    <submittedName>
        <fullName evidence="1">Uncharacterized protein</fullName>
    </submittedName>
</protein>
<proteinExistence type="predicted"/>
<dbReference type="SUPFAM" id="SSF48403">
    <property type="entry name" value="Ankyrin repeat"/>
    <property type="match status" value="1"/>
</dbReference>
<dbReference type="AlphaFoldDB" id="A0A7S1ZUV9"/>
<name>A0A7S1ZUV9_9STRA</name>
<accession>A0A7S1ZUV9</accession>
<evidence type="ECO:0000313" key="1">
    <source>
        <dbReference type="EMBL" id="CAD9348917.1"/>
    </source>
</evidence>
<dbReference type="Gene3D" id="1.25.40.20">
    <property type="entry name" value="Ankyrin repeat-containing domain"/>
    <property type="match status" value="1"/>
</dbReference>
<sequence length="264" mass="29856">MFHKSIFQLMKKEKWDQVRTRLDKLLSENDAEPSSRSSSSSSLLRSLKRELSSHDFSMQNALLRCLSFKPPLDIVESIIELYPQQVKETDYFGATALHVANLGCDIDVIERLIELNPKAAVQRDIFYRTPLVYAVFSNSSLDKVATVCQAAPSVLLIPDEEGHYPIDHAKLTSESVVYMIQGFSKIYRERCEAIEASMEDDVTNEELERIANLSFGWTKGTVSELFSTERPNSSVWTDGDVEELCSIDQPQNQPRRRGNNATAA</sequence>
<dbReference type="EMBL" id="HBGN01031995">
    <property type="protein sequence ID" value="CAD9348917.1"/>
    <property type="molecule type" value="Transcribed_RNA"/>
</dbReference>
<dbReference type="InterPro" id="IPR036770">
    <property type="entry name" value="Ankyrin_rpt-contain_sf"/>
</dbReference>